<sequence length="99" mass="11295">MLVSIASNLVFMLLNWFKNIRIASCNLSTDEIKSPVKQSPGVFFKSNARAKRPKNLATDVKFAEQSQILVQNWIFNSFCISFDDGYKNGKNVFLLFLNI</sequence>
<protein>
    <submittedName>
        <fullName evidence="1">Uncharacterized protein</fullName>
    </submittedName>
</protein>
<gene>
    <name evidence="1" type="ORF">BpHYR1_003215</name>
</gene>
<keyword evidence="2" id="KW-1185">Reference proteome</keyword>
<evidence type="ECO:0000313" key="2">
    <source>
        <dbReference type="Proteomes" id="UP000276133"/>
    </source>
</evidence>
<evidence type="ECO:0000313" key="1">
    <source>
        <dbReference type="EMBL" id="RNA01819.1"/>
    </source>
</evidence>
<dbReference type="Proteomes" id="UP000276133">
    <property type="component" value="Unassembled WGS sequence"/>
</dbReference>
<name>A0A3M7PSB5_BRAPC</name>
<dbReference type="AlphaFoldDB" id="A0A3M7PSB5"/>
<proteinExistence type="predicted"/>
<comment type="caution">
    <text evidence="1">The sequence shown here is derived from an EMBL/GenBank/DDBJ whole genome shotgun (WGS) entry which is preliminary data.</text>
</comment>
<dbReference type="EMBL" id="REGN01009157">
    <property type="protein sequence ID" value="RNA01819.1"/>
    <property type="molecule type" value="Genomic_DNA"/>
</dbReference>
<reference evidence="1 2" key="1">
    <citation type="journal article" date="2018" name="Sci. Rep.">
        <title>Genomic signatures of local adaptation to the degree of environmental predictability in rotifers.</title>
        <authorList>
            <person name="Franch-Gras L."/>
            <person name="Hahn C."/>
            <person name="Garcia-Roger E.M."/>
            <person name="Carmona M.J."/>
            <person name="Serra M."/>
            <person name="Gomez A."/>
        </authorList>
    </citation>
    <scope>NUCLEOTIDE SEQUENCE [LARGE SCALE GENOMIC DNA]</scope>
    <source>
        <strain evidence="1">HYR1</strain>
    </source>
</reference>
<organism evidence="1 2">
    <name type="scientific">Brachionus plicatilis</name>
    <name type="common">Marine rotifer</name>
    <name type="synonym">Brachionus muelleri</name>
    <dbReference type="NCBI Taxonomy" id="10195"/>
    <lineage>
        <taxon>Eukaryota</taxon>
        <taxon>Metazoa</taxon>
        <taxon>Spiralia</taxon>
        <taxon>Gnathifera</taxon>
        <taxon>Rotifera</taxon>
        <taxon>Eurotatoria</taxon>
        <taxon>Monogononta</taxon>
        <taxon>Pseudotrocha</taxon>
        <taxon>Ploima</taxon>
        <taxon>Brachionidae</taxon>
        <taxon>Brachionus</taxon>
    </lineage>
</organism>
<accession>A0A3M7PSB5</accession>